<evidence type="ECO:0000313" key="2">
    <source>
        <dbReference type="Proteomes" id="UP001174909"/>
    </source>
</evidence>
<reference evidence="1" key="1">
    <citation type="submission" date="2023-03" db="EMBL/GenBank/DDBJ databases">
        <authorList>
            <person name="Steffen K."/>
            <person name="Cardenas P."/>
        </authorList>
    </citation>
    <scope>NUCLEOTIDE SEQUENCE</scope>
</reference>
<dbReference type="AlphaFoldDB" id="A0AA35RFV9"/>
<keyword evidence="2" id="KW-1185">Reference proteome</keyword>
<organism evidence="1 2">
    <name type="scientific">Geodia barretti</name>
    <name type="common">Barrett's horny sponge</name>
    <dbReference type="NCBI Taxonomy" id="519541"/>
    <lineage>
        <taxon>Eukaryota</taxon>
        <taxon>Metazoa</taxon>
        <taxon>Porifera</taxon>
        <taxon>Demospongiae</taxon>
        <taxon>Heteroscleromorpha</taxon>
        <taxon>Tetractinellida</taxon>
        <taxon>Astrophorina</taxon>
        <taxon>Geodiidae</taxon>
        <taxon>Geodia</taxon>
    </lineage>
</organism>
<protein>
    <submittedName>
        <fullName evidence="1">Uncharacterized protein</fullName>
    </submittedName>
</protein>
<evidence type="ECO:0000313" key="1">
    <source>
        <dbReference type="EMBL" id="CAI8010730.1"/>
    </source>
</evidence>
<dbReference type="EMBL" id="CASHTH010001060">
    <property type="protein sequence ID" value="CAI8010730.1"/>
    <property type="molecule type" value="Genomic_DNA"/>
</dbReference>
<dbReference type="Proteomes" id="UP001174909">
    <property type="component" value="Unassembled WGS sequence"/>
</dbReference>
<proteinExistence type="predicted"/>
<comment type="caution">
    <text evidence="1">The sequence shown here is derived from an EMBL/GenBank/DDBJ whole genome shotgun (WGS) entry which is preliminary data.</text>
</comment>
<gene>
    <name evidence="1" type="ORF">GBAR_LOCUS7039</name>
</gene>
<sequence>MLDAVAVIDDIGLAKKGDFRATLRTLLVHRKDDLALFDEAFDVFWRQPKDPQTTMDLRSMGEQRRFRQPQVGPPTRLVYERTGRG</sequence>
<accession>A0AA35RFV9</accession>
<name>A0AA35RFV9_GEOBA</name>